<keyword evidence="5 11" id="KW-0479">Metal-binding</keyword>
<comment type="caution">
    <text evidence="12">The sequence shown here is derived from an EMBL/GenBank/DDBJ whole genome shotgun (WGS) entry which is preliminary data.</text>
</comment>
<dbReference type="GO" id="GO:0009228">
    <property type="term" value="P:thiamine biosynthetic process"/>
    <property type="evidence" value="ECO:0007669"/>
    <property type="project" value="UniProtKB-KW"/>
</dbReference>
<evidence type="ECO:0000256" key="2">
    <source>
        <dbReference type="ARBA" id="ARBA00001946"/>
    </source>
</evidence>
<sequence length="265" mass="27670">MLKYCAEIWDEVRSKRPLVHCITNYVTVNDVANIILASGASPAMVEYPAEASGFAPLASALYFNLGTLTGEQEAAMLEASWAAASRGVPIILDPVACGVIGRKVDLIERIKSLCKIQVLKGNAAEIKSLAGLAGQAQGVDSLDTGEGLAEACLQLAAEDKLIAAATGEVDIVAEENRYACILNGTPLFQSITGAGCMAGGVIAACLGAAPEEAWLASITGLLAFNLAGERAASQAGNRPGTFRTLLFDELFVLRGEELVKEGRLE</sequence>
<dbReference type="NCBIfam" id="NF006830">
    <property type="entry name" value="PRK09355.1"/>
    <property type="match status" value="1"/>
</dbReference>
<evidence type="ECO:0000256" key="11">
    <source>
        <dbReference type="HAMAP-Rule" id="MF_00228"/>
    </source>
</evidence>
<evidence type="ECO:0000256" key="1">
    <source>
        <dbReference type="ARBA" id="ARBA00001771"/>
    </source>
</evidence>
<evidence type="ECO:0000313" key="12">
    <source>
        <dbReference type="EMBL" id="HBK52924.1"/>
    </source>
</evidence>
<keyword evidence="9 11" id="KW-0460">Magnesium</keyword>
<dbReference type="EMBL" id="DNZF01000066">
    <property type="protein sequence ID" value="HBK52924.1"/>
    <property type="molecule type" value="Genomic_DNA"/>
</dbReference>
<dbReference type="HAMAP" id="MF_00228">
    <property type="entry name" value="Thz_kinase"/>
    <property type="match status" value="1"/>
</dbReference>
<dbReference type="Gene3D" id="3.40.1190.20">
    <property type="match status" value="1"/>
</dbReference>
<evidence type="ECO:0000256" key="3">
    <source>
        <dbReference type="ARBA" id="ARBA00004868"/>
    </source>
</evidence>
<keyword evidence="4 11" id="KW-0808">Transferase</keyword>
<comment type="cofactor">
    <cofactor evidence="2 11">
        <name>Mg(2+)</name>
        <dbReference type="ChEBI" id="CHEBI:18420"/>
    </cofactor>
</comment>
<evidence type="ECO:0000313" key="13">
    <source>
        <dbReference type="Proteomes" id="UP000263273"/>
    </source>
</evidence>
<dbReference type="GO" id="GO:0000287">
    <property type="term" value="F:magnesium ion binding"/>
    <property type="evidence" value="ECO:0007669"/>
    <property type="project" value="UniProtKB-UniRule"/>
</dbReference>
<organism evidence="12 13">
    <name type="scientific">Syntrophomonas wolfei</name>
    <dbReference type="NCBI Taxonomy" id="863"/>
    <lineage>
        <taxon>Bacteria</taxon>
        <taxon>Bacillati</taxon>
        <taxon>Bacillota</taxon>
        <taxon>Clostridia</taxon>
        <taxon>Eubacteriales</taxon>
        <taxon>Syntrophomonadaceae</taxon>
        <taxon>Syntrophomonas</taxon>
    </lineage>
</organism>
<dbReference type="SUPFAM" id="SSF53613">
    <property type="entry name" value="Ribokinase-like"/>
    <property type="match status" value="1"/>
</dbReference>
<dbReference type="STRING" id="378794.GCA_001570625_02011"/>
<evidence type="ECO:0000256" key="6">
    <source>
        <dbReference type="ARBA" id="ARBA00022741"/>
    </source>
</evidence>
<keyword evidence="7 11" id="KW-0418">Kinase</keyword>
<gene>
    <name evidence="11" type="primary">thiM</name>
    <name evidence="12" type="ORF">DDZ44_03155</name>
</gene>
<keyword evidence="8 11" id="KW-0067">ATP-binding</keyword>
<proteinExistence type="inferred from homology"/>
<evidence type="ECO:0000256" key="4">
    <source>
        <dbReference type="ARBA" id="ARBA00022679"/>
    </source>
</evidence>
<dbReference type="GO" id="GO:0009229">
    <property type="term" value="P:thiamine diphosphate biosynthetic process"/>
    <property type="evidence" value="ECO:0007669"/>
    <property type="project" value="UniProtKB-UniRule"/>
</dbReference>
<dbReference type="InterPro" id="IPR000417">
    <property type="entry name" value="Hyethyz_kinase"/>
</dbReference>
<feature type="binding site" evidence="11">
    <location>
        <position position="44"/>
    </location>
    <ligand>
        <name>substrate</name>
    </ligand>
</feature>
<dbReference type="InterPro" id="IPR029056">
    <property type="entry name" value="Ribokinase-like"/>
</dbReference>
<comment type="pathway">
    <text evidence="3 11">Cofactor biosynthesis; thiamine diphosphate biosynthesis; 4-methyl-5-(2-phosphoethyl)-thiazole from 5-(2-hydroxyethyl)-4-methylthiazole: step 1/1.</text>
</comment>
<dbReference type="GO" id="GO:0005524">
    <property type="term" value="F:ATP binding"/>
    <property type="evidence" value="ECO:0007669"/>
    <property type="project" value="UniProtKB-UniRule"/>
</dbReference>
<feature type="binding site" evidence="11">
    <location>
        <position position="193"/>
    </location>
    <ligand>
        <name>substrate</name>
    </ligand>
</feature>
<dbReference type="PRINTS" id="PR01099">
    <property type="entry name" value="HYETHTZKNASE"/>
</dbReference>
<accession>A0A354YUR6</accession>
<name>A0A354YUR6_9FIRM</name>
<dbReference type="PIRSF" id="PIRSF000513">
    <property type="entry name" value="Thz_kinase"/>
    <property type="match status" value="1"/>
</dbReference>
<reference evidence="12 13" key="1">
    <citation type="journal article" date="2018" name="Nat. Biotechnol.">
        <title>A standardized bacterial taxonomy based on genome phylogeny substantially revises the tree of life.</title>
        <authorList>
            <person name="Parks D.H."/>
            <person name="Chuvochina M."/>
            <person name="Waite D.W."/>
            <person name="Rinke C."/>
            <person name="Skarshewski A."/>
            <person name="Chaumeil P.A."/>
            <person name="Hugenholtz P."/>
        </authorList>
    </citation>
    <scope>NUCLEOTIDE SEQUENCE [LARGE SCALE GENOMIC DNA]</scope>
    <source>
        <strain evidence="12">UBA10948</strain>
    </source>
</reference>
<dbReference type="EC" id="2.7.1.50" evidence="11"/>
<evidence type="ECO:0000256" key="7">
    <source>
        <dbReference type="ARBA" id="ARBA00022777"/>
    </source>
</evidence>
<comment type="catalytic activity">
    <reaction evidence="1 11">
        <text>5-(2-hydroxyethyl)-4-methylthiazole + ATP = 4-methyl-5-(2-phosphooxyethyl)-thiazole + ADP + H(+)</text>
        <dbReference type="Rhea" id="RHEA:24212"/>
        <dbReference type="ChEBI" id="CHEBI:15378"/>
        <dbReference type="ChEBI" id="CHEBI:17957"/>
        <dbReference type="ChEBI" id="CHEBI:30616"/>
        <dbReference type="ChEBI" id="CHEBI:58296"/>
        <dbReference type="ChEBI" id="CHEBI:456216"/>
        <dbReference type="EC" id="2.7.1.50"/>
    </reaction>
</comment>
<dbReference type="UniPathway" id="UPA00060">
    <property type="reaction ID" value="UER00139"/>
</dbReference>
<feature type="binding site" evidence="11">
    <location>
        <position position="120"/>
    </location>
    <ligand>
        <name>ATP</name>
        <dbReference type="ChEBI" id="CHEBI:30616"/>
    </ligand>
</feature>
<evidence type="ECO:0000256" key="9">
    <source>
        <dbReference type="ARBA" id="ARBA00022842"/>
    </source>
</evidence>
<dbReference type="RefSeq" id="WP_061214460.1">
    <property type="nucleotide sequence ID" value="NZ_DHSN01000049.1"/>
</dbReference>
<dbReference type="Pfam" id="PF02110">
    <property type="entry name" value="HK"/>
    <property type="match status" value="1"/>
</dbReference>
<keyword evidence="6 11" id="KW-0547">Nucleotide-binding</keyword>
<dbReference type="Proteomes" id="UP000263273">
    <property type="component" value="Unassembled WGS sequence"/>
</dbReference>
<dbReference type="GO" id="GO:0004417">
    <property type="term" value="F:hydroxyethylthiazole kinase activity"/>
    <property type="evidence" value="ECO:0007669"/>
    <property type="project" value="UniProtKB-UniRule"/>
</dbReference>
<evidence type="ECO:0000256" key="5">
    <source>
        <dbReference type="ARBA" id="ARBA00022723"/>
    </source>
</evidence>
<dbReference type="AlphaFoldDB" id="A0A354YUR6"/>
<keyword evidence="10 11" id="KW-0784">Thiamine biosynthesis</keyword>
<comment type="similarity">
    <text evidence="11">Belongs to the Thz kinase family.</text>
</comment>
<evidence type="ECO:0000256" key="8">
    <source>
        <dbReference type="ARBA" id="ARBA00022840"/>
    </source>
</evidence>
<evidence type="ECO:0000256" key="10">
    <source>
        <dbReference type="ARBA" id="ARBA00022977"/>
    </source>
</evidence>
<protein>
    <recommendedName>
        <fullName evidence="11">Hydroxyethylthiazole kinase</fullName>
        <ecNumber evidence="11">2.7.1.50</ecNumber>
    </recommendedName>
    <alternativeName>
        <fullName evidence="11">4-methyl-5-beta-hydroxyethylthiazole kinase</fullName>
        <shortName evidence="11">TH kinase</shortName>
        <shortName evidence="11">Thz kinase</shortName>
    </alternativeName>
</protein>
<dbReference type="CDD" id="cd01170">
    <property type="entry name" value="THZ_kinase"/>
    <property type="match status" value="1"/>
</dbReference>
<comment type="function">
    <text evidence="11">Catalyzes the phosphorylation of the hydroxyl group of 4-methyl-5-beta-hydroxyethylthiazole (THZ).</text>
</comment>
<feature type="binding site" evidence="11">
    <location>
        <position position="166"/>
    </location>
    <ligand>
        <name>ATP</name>
        <dbReference type="ChEBI" id="CHEBI:30616"/>
    </ligand>
</feature>